<accession>A0A1R3KWZ7</accession>
<dbReference type="OrthoDB" id="1000944at2759"/>
<dbReference type="PANTHER" id="PTHR34427">
    <property type="entry name" value="DUF4283 DOMAIN PROTEIN"/>
    <property type="match status" value="1"/>
</dbReference>
<dbReference type="Gramene" id="OMP11615">
    <property type="protein sequence ID" value="OMP11615"/>
    <property type="gene ID" value="CCACVL1_00398"/>
</dbReference>
<dbReference type="AlphaFoldDB" id="A0A1R3KWZ7"/>
<sequence length="438" mass="49508">MKDHSKESIPSNLVTHNREVLELDLSIPNEDLAWIYRSAVAELRGISYFKSVQDVCDMVGITCYVRPIGGMTVLLTFEDKETMEFFLKEQEAWFFVWFVSINPCEGSTCCNECFVWRTLENIPLQLWHHNFFSIIDNLWGSFVTVDDSTFKKHSLDIARMLVSIKRSIKIPSMIEFDYNDSRYAITIHAEASRDFLSFMTDRKLPINGGPVKDVSGATCEDSSSTNEMNELDSYMRGDGAIIEDGNGQSDLNEVEAHLISLFQEDVGAVNEAHDFASQVFGEQVQESELEVSLLNDQVVVVVEHEKEREVNGSILEEGTTLSKEEHAGAGINCVYEGGLTPMARKNVEVEVDFVPESNQMVVGQVNGPKEIVQSWANEHDVEVSSGQKHTGNEELGSCSHEFNKEWTLFKRGLSKKKVNRNQKKKIKKVQESGSRHSW</sequence>
<comment type="caution">
    <text evidence="1">The sequence shown here is derived from an EMBL/GenBank/DDBJ whole genome shotgun (WGS) entry which is preliminary data.</text>
</comment>
<dbReference type="STRING" id="210143.A0A1R3KWZ7"/>
<dbReference type="Proteomes" id="UP000188268">
    <property type="component" value="Unassembled WGS sequence"/>
</dbReference>
<protein>
    <submittedName>
        <fullName evidence="1">Uncharacterized protein</fullName>
    </submittedName>
</protein>
<proteinExistence type="predicted"/>
<organism evidence="1 2">
    <name type="scientific">Corchorus capsularis</name>
    <name type="common">Jute</name>
    <dbReference type="NCBI Taxonomy" id="210143"/>
    <lineage>
        <taxon>Eukaryota</taxon>
        <taxon>Viridiplantae</taxon>
        <taxon>Streptophyta</taxon>
        <taxon>Embryophyta</taxon>
        <taxon>Tracheophyta</taxon>
        <taxon>Spermatophyta</taxon>
        <taxon>Magnoliopsida</taxon>
        <taxon>eudicotyledons</taxon>
        <taxon>Gunneridae</taxon>
        <taxon>Pentapetalae</taxon>
        <taxon>rosids</taxon>
        <taxon>malvids</taxon>
        <taxon>Malvales</taxon>
        <taxon>Malvaceae</taxon>
        <taxon>Grewioideae</taxon>
        <taxon>Apeibeae</taxon>
        <taxon>Corchorus</taxon>
    </lineage>
</organism>
<name>A0A1R3KWZ7_COCAP</name>
<dbReference type="PANTHER" id="PTHR34427:SF5">
    <property type="entry name" value="DUF4283 DOMAIN-CONTAINING PROTEIN"/>
    <property type="match status" value="1"/>
</dbReference>
<keyword evidence="2" id="KW-1185">Reference proteome</keyword>
<dbReference type="EMBL" id="AWWV01001095">
    <property type="protein sequence ID" value="OMP11615.1"/>
    <property type="molecule type" value="Genomic_DNA"/>
</dbReference>
<reference evidence="1 2" key="1">
    <citation type="submission" date="2013-09" db="EMBL/GenBank/DDBJ databases">
        <title>Corchorus capsularis genome sequencing.</title>
        <authorList>
            <person name="Alam M."/>
            <person name="Haque M.S."/>
            <person name="Islam M.S."/>
            <person name="Emdad E.M."/>
            <person name="Islam M.M."/>
            <person name="Ahmed B."/>
            <person name="Halim A."/>
            <person name="Hossen Q.M.M."/>
            <person name="Hossain M.Z."/>
            <person name="Ahmed R."/>
            <person name="Khan M.M."/>
            <person name="Islam R."/>
            <person name="Rashid M.M."/>
            <person name="Khan S.A."/>
            <person name="Rahman M.S."/>
            <person name="Alam M."/>
        </authorList>
    </citation>
    <scope>NUCLEOTIDE SEQUENCE [LARGE SCALE GENOMIC DNA]</scope>
    <source>
        <strain evidence="2">cv. CVL-1</strain>
        <tissue evidence="1">Whole seedling</tissue>
    </source>
</reference>
<evidence type="ECO:0000313" key="1">
    <source>
        <dbReference type="EMBL" id="OMP11615.1"/>
    </source>
</evidence>
<evidence type="ECO:0000313" key="2">
    <source>
        <dbReference type="Proteomes" id="UP000188268"/>
    </source>
</evidence>
<dbReference type="OMA" id="WRTLENI"/>
<gene>
    <name evidence="1" type="ORF">CCACVL1_00398</name>
</gene>